<name>A0A2K3M823_TRIPR</name>
<evidence type="ECO:0000313" key="3">
    <source>
        <dbReference type="Proteomes" id="UP000236291"/>
    </source>
</evidence>
<protein>
    <submittedName>
        <fullName evidence="2">Uncharacterized protein</fullName>
    </submittedName>
</protein>
<gene>
    <name evidence="2" type="ORF">L195_g042996</name>
</gene>
<dbReference type="Proteomes" id="UP000236291">
    <property type="component" value="Unassembled WGS sequence"/>
</dbReference>
<organism evidence="2 3">
    <name type="scientific">Trifolium pratense</name>
    <name type="common">Red clover</name>
    <dbReference type="NCBI Taxonomy" id="57577"/>
    <lineage>
        <taxon>Eukaryota</taxon>
        <taxon>Viridiplantae</taxon>
        <taxon>Streptophyta</taxon>
        <taxon>Embryophyta</taxon>
        <taxon>Tracheophyta</taxon>
        <taxon>Spermatophyta</taxon>
        <taxon>Magnoliopsida</taxon>
        <taxon>eudicotyledons</taxon>
        <taxon>Gunneridae</taxon>
        <taxon>Pentapetalae</taxon>
        <taxon>rosids</taxon>
        <taxon>fabids</taxon>
        <taxon>Fabales</taxon>
        <taxon>Fabaceae</taxon>
        <taxon>Papilionoideae</taxon>
        <taxon>50 kb inversion clade</taxon>
        <taxon>NPAAA clade</taxon>
        <taxon>Hologalegina</taxon>
        <taxon>IRL clade</taxon>
        <taxon>Trifolieae</taxon>
        <taxon>Trifolium</taxon>
    </lineage>
</organism>
<sequence>MRLLDAPKRTTATKTISGKKAVGIGYKNSHATSSSNPSQSLDFGYSKIQESMIGALMGSSSFSQSVPYKKKADAPMRLLPATKPSTASAYAPMRLLTASNPSATSSYKPSRSLYSGAPSMKKQAAPKASNSKVQGSSTGLLSVAAPSCPLLTYQWQVL</sequence>
<comment type="caution">
    <text evidence="2">The sequence shown here is derived from an EMBL/GenBank/DDBJ whole genome shotgun (WGS) entry which is preliminary data.</text>
</comment>
<feature type="region of interest" description="Disordered" evidence="1">
    <location>
        <begin position="99"/>
        <end position="135"/>
    </location>
</feature>
<accession>A0A2K3M823</accession>
<reference evidence="2 3" key="2">
    <citation type="journal article" date="2017" name="Front. Plant Sci.">
        <title>Gene Classification and Mining of Molecular Markers Useful in Red Clover (Trifolium pratense) Breeding.</title>
        <authorList>
            <person name="Istvanek J."/>
            <person name="Dluhosova J."/>
            <person name="Dluhos P."/>
            <person name="Patkova L."/>
            <person name="Nedelnik J."/>
            <person name="Repkova J."/>
        </authorList>
    </citation>
    <scope>NUCLEOTIDE SEQUENCE [LARGE SCALE GENOMIC DNA]</scope>
    <source>
        <strain evidence="3">cv. Tatra</strain>
        <tissue evidence="2">Young leaves</tissue>
    </source>
</reference>
<reference evidence="2 3" key="1">
    <citation type="journal article" date="2014" name="Am. J. Bot.">
        <title>Genome assembly and annotation for red clover (Trifolium pratense; Fabaceae).</title>
        <authorList>
            <person name="Istvanek J."/>
            <person name="Jaros M."/>
            <person name="Krenek A."/>
            <person name="Repkova J."/>
        </authorList>
    </citation>
    <scope>NUCLEOTIDE SEQUENCE [LARGE SCALE GENOMIC DNA]</scope>
    <source>
        <strain evidence="3">cv. Tatra</strain>
        <tissue evidence="2">Young leaves</tissue>
    </source>
</reference>
<evidence type="ECO:0000256" key="1">
    <source>
        <dbReference type="SAM" id="MobiDB-lite"/>
    </source>
</evidence>
<proteinExistence type="predicted"/>
<evidence type="ECO:0000313" key="2">
    <source>
        <dbReference type="EMBL" id="PNX86913.1"/>
    </source>
</evidence>
<feature type="compositionally biased region" description="Polar residues" evidence="1">
    <location>
        <begin position="99"/>
        <end position="113"/>
    </location>
</feature>
<dbReference type="AlphaFoldDB" id="A0A2K3M823"/>
<dbReference type="EMBL" id="ASHM01052480">
    <property type="protein sequence ID" value="PNX86913.1"/>
    <property type="molecule type" value="Genomic_DNA"/>
</dbReference>